<dbReference type="Pfam" id="PF13231">
    <property type="entry name" value="PMT_2"/>
    <property type="match status" value="1"/>
</dbReference>
<feature type="transmembrane region" description="Helical" evidence="2">
    <location>
        <begin position="91"/>
        <end position="111"/>
    </location>
</feature>
<name>A0A8J7CCC3_9PROT</name>
<evidence type="ECO:0000256" key="2">
    <source>
        <dbReference type="SAM" id="Phobius"/>
    </source>
</evidence>
<feature type="transmembrane region" description="Helical" evidence="2">
    <location>
        <begin position="346"/>
        <end position="364"/>
    </location>
</feature>
<evidence type="ECO:0000313" key="5">
    <source>
        <dbReference type="Proteomes" id="UP000631034"/>
    </source>
</evidence>
<feature type="domain" description="Glycosyltransferase RgtA/B/C/D-like" evidence="3">
    <location>
        <begin position="100"/>
        <end position="226"/>
    </location>
</feature>
<feature type="transmembrane region" description="Helical" evidence="2">
    <location>
        <begin position="211"/>
        <end position="230"/>
    </location>
</feature>
<gene>
    <name evidence="4" type="ORF">IHV25_05565</name>
</gene>
<dbReference type="RefSeq" id="WP_192534118.1">
    <property type="nucleotide sequence ID" value="NZ_JACZHT010000003.1"/>
</dbReference>
<accession>A0A8J7CCC3</accession>
<keyword evidence="2" id="KW-1133">Transmembrane helix</keyword>
<protein>
    <submittedName>
        <fullName evidence="4">Glycosyltransferase family 39 protein</fullName>
    </submittedName>
</protein>
<dbReference type="EMBL" id="JACZHT010000003">
    <property type="protein sequence ID" value="MBE1237113.1"/>
    <property type="molecule type" value="Genomic_DNA"/>
</dbReference>
<evidence type="ECO:0000256" key="1">
    <source>
        <dbReference type="SAM" id="MobiDB-lite"/>
    </source>
</evidence>
<keyword evidence="2" id="KW-0812">Transmembrane</keyword>
<feature type="transmembrane region" description="Helical" evidence="2">
    <location>
        <begin position="12"/>
        <end position="35"/>
    </location>
</feature>
<feature type="transmembrane region" description="Helical" evidence="2">
    <location>
        <begin position="123"/>
        <end position="156"/>
    </location>
</feature>
<proteinExistence type="predicted"/>
<dbReference type="InterPro" id="IPR038731">
    <property type="entry name" value="RgtA/B/C-like"/>
</dbReference>
<feature type="transmembrane region" description="Helical" evidence="2">
    <location>
        <begin position="168"/>
        <end position="199"/>
    </location>
</feature>
<dbReference type="Proteomes" id="UP000631034">
    <property type="component" value="Unassembled WGS sequence"/>
</dbReference>
<feature type="transmembrane region" description="Helical" evidence="2">
    <location>
        <begin position="250"/>
        <end position="270"/>
    </location>
</feature>
<keyword evidence="5" id="KW-1185">Reference proteome</keyword>
<keyword evidence="2" id="KW-0472">Membrane</keyword>
<evidence type="ECO:0000259" key="3">
    <source>
        <dbReference type="Pfam" id="PF13231"/>
    </source>
</evidence>
<sequence>MTVSATRDSLMVRLLFSGPGFLSVLGLLGAGRWLLARASAFPLSGNEALLQERGLGLLSFPGLLSGLSDGPPLVPLGFAAVGEGGAGGLLWFTWAGLAGGLLAAGLVWLLARELVDSRRAFWAALLFATLPVLGAEALVFDPALAGAVFWGLALVLLAHALRTDRALFWAAFGIVAGVGILAHWAVALVFPCLAVFTAVAPEMRSLWRRPGVWIALCLAALLAAPLALSLPDALDPETLHLAWAAAGRVLWGQLALFGPLLVALVLWLALDPRGRPRLPEDSPPADQRRMTARSRFFLSFCLPVPVLLAACALAGLEVPLQAGLCAGAGACLLVADRLAGARVWRAALPVLVLAHAALSLGFLFPEEGRFRSAFWSLAADHAPLPDDRSAREVAAWLEALCQRPDPLPVRIGDPAARAVLGYALALGDRGRDACELAPVSPGQDSFDRVIEVELARTFGPSLPFPQGAEPVGYLALETEPPRGATTPADRWIVARAFLLDGAPGAGASGMPGPAVMLPADGGEGEPEGSDLSGGVPGAPSRPVVPGSSD</sequence>
<feature type="region of interest" description="Disordered" evidence="1">
    <location>
        <begin position="509"/>
        <end position="549"/>
    </location>
</feature>
<reference evidence="4" key="1">
    <citation type="submission" date="2020-10" db="EMBL/GenBank/DDBJ databases">
        <title>Genome sequence of the unusual species of purple photosynthetic bacteria, Phaeovibrio sulfidiphilus DSM 23193, type strain.</title>
        <authorList>
            <person name="Kyndt J.A."/>
            <person name="Meyer T.E."/>
        </authorList>
    </citation>
    <scope>NUCLEOTIDE SEQUENCE</scope>
    <source>
        <strain evidence="4">DSM 23193</strain>
    </source>
</reference>
<organism evidence="4 5">
    <name type="scientific">Phaeovibrio sulfidiphilus</name>
    <dbReference type="NCBI Taxonomy" id="1220600"/>
    <lineage>
        <taxon>Bacteria</taxon>
        <taxon>Pseudomonadati</taxon>
        <taxon>Pseudomonadota</taxon>
        <taxon>Alphaproteobacteria</taxon>
        <taxon>Rhodospirillales</taxon>
        <taxon>Rhodospirillaceae</taxon>
        <taxon>Phaeovibrio</taxon>
    </lineage>
</organism>
<feature type="transmembrane region" description="Helical" evidence="2">
    <location>
        <begin position="296"/>
        <end position="315"/>
    </location>
</feature>
<comment type="caution">
    <text evidence="4">The sequence shown here is derived from an EMBL/GenBank/DDBJ whole genome shotgun (WGS) entry which is preliminary data.</text>
</comment>
<evidence type="ECO:0000313" key="4">
    <source>
        <dbReference type="EMBL" id="MBE1237113.1"/>
    </source>
</evidence>
<dbReference type="AlphaFoldDB" id="A0A8J7CCC3"/>